<dbReference type="GO" id="GO:0006817">
    <property type="term" value="P:phosphate ion transport"/>
    <property type="evidence" value="ECO:0007669"/>
    <property type="project" value="UniProtKB-KW"/>
</dbReference>
<dbReference type="Pfam" id="PF03124">
    <property type="entry name" value="EXS"/>
    <property type="match status" value="1"/>
</dbReference>
<name>A0A7N0UKC7_KALFE</name>
<keyword evidence="6 11" id="KW-0812">Transmembrane</keyword>
<feature type="transmembrane region" description="Helical" evidence="11">
    <location>
        <begin position="379"/>
        <end position="401"/>
    </location>
</feature>
<feature type="region of interest" description="Disordered" evidence="10">
    <location>
        <begin position="75"/>
        <end position="101"/>
    </location>
</feature>
<protein>
    <submittedName>
        <fullName evidence="14">Uncharacterized protein</fullName>
    </submittedName>
</protein>
<feature type="domain" description="EXS" evidence="12">
    <location>
        <begin position="587"/>
        <end position="781"/>
    </location>
</feature>
<evidence type="ECO:0000256" key="11">
    <source>
        <dbReference type="SAM" id="Phobius"/>
    </source>
</evidence>
<evidence type="ECO:0000259" key="12">
    <source>
        <dbReference type="PROSITE" id="PS51380"/>
    </source>
</evidence>
<dbReference type="GO" id="GO:0000822">
    <property type="term" value="F:inositol hexakisphosphate binding"/>
    <property type="evidence" value="ECO:0007669"/>
    <property type="project" value="TreeGrafter"/>
</dbReference>
<evidence type="ECO:0000256" key="8">
    <source>
        <dbReference type="ARBA" id="ARBA00023136"/>
    </source>
</evidence>
<keyword evidence="7 11" id="KW-1133">Transmembrane helix</keyword>
<dbReference type="PANTHER" id="PTHR10783">
    <property type="entry name" value="XENOTROPIC AND POLYTROPIC RETROVIRUS RECEPTOR 1-RELATED"/>
    <property type="match status" value="1"/>
</dbReference>
<feature type="transmembrane region" description="Helical" evidence="11">
    <location>
        <begin position="594"/>
        <end position="612"/>
    </location>
</feature>
<keyword evidence="5" id="KW-0592">Phosphate transport</keyword>
<evidence type="ECO:0000256" key="1">
    <source>
        <dbReference type="ARBA" id="ARBA00004651"/>
    </source>
</evidence>
<keyword evidence="8 11" id="KW-0472">Membrane</keyword>
<proteinExistence type="inferred from homology"/>
<evidence type="ECO:0000256" key="5">
    <source>
        <dbReference type="ARBA" id="ARBA00022592"/>
    </source>
</evidence>
<dbReference type="CDD" id="cd14476">
    <property type="entry name" value="SPX_PHO1_like"/>
    <property type="match status" value="1"/>
</dbReference>
<feature type="transmembrane region" description="Helical" evidence="11">
    <location>
        <begin position="503"/>
        <end position="524"/>
    </location>
</feature>
<comment type="subcellular location">
    <subcellularLocation>
        <location evidence="1">Cell membrane</location>
        <topology evidence="1">Multi-pass membrane protein</topology>
    </subcellularLocation>
</comment>
<feature type="domain" description="SPX" evidence="13">
    <location>
        <begin position="1"/>
        <end position="328"/>
    </location>
</feature>
<dbReference type="PANTHER" id="PTHR10783:SF4">
    <property type="entry name" value="PHOSPHATE TRANSPORTER PHO1 HOMOLOG 3"/>
    <property type="match status" value="1"/>
</dbReference>
<comment type="similarity">
    <text evidence="2">Belongs to the SYG1 (TC 2.A.94) family.</text>
</comment>
<evidence type="ECO:0000256" key="3">
    <source>
        <dbReference type="ARBA" id="ARBA00022448"/>
    </source>
</evidence>
<dbReference type="OMA" id="SQTIWRW"/>
<dbReference type="InterPro" id="IPR004342">
    <property type="entry name" value="EXS_C"/>
</dbReference>
<evidence type="ECO:0000256" key="7">
    <source>
        <dbReference type="ARBA" id="ARBA00022989"/>
    </source>
</evidence>
<evidence type="ECO:0000256" key="2">
    <source>
        <dbReference type="ARBA" id="ARBA00009665"/>
    </source>
</evidence>
<dbReference type="GO" id="GO:0005802">
    <property type="term" value="C:trans-Golgi network"/>
    <property type="evidence" value="ECO:0007669"/>
    <property type="project" value="TreeGrafter"/>
</dbReference>
<dbReference type="InterPro" id="IPR034092">
    <property type="entry name" value="PHO1_SPX"/>
</dbReference>
<sequence>MKFGKEFESQMVPEWREAYMNYSFLKSVIKDIQAFKAKSSANHGPDHDKRPVQLSRKNSLYRTFSGLTSFPRQLHHHHHTVQVSPDPENPPPPPPPIAVKSVPDAADHKYETQFLMSGERGGEYELVFFKRLDDEFNKVSIFYKMKVEEVMAEAEELNKQMDALIAFRIKVDKPHRELMEHQEAGADSSSARHNIDVIEEGPSIHGCLSDDLGDDNGTGSGNNNGDKQCQVVARHPRQASLEILDSVSLGTDGATMRRFLSVPKQSELKFNKKNLNKAEEKLKLAFVEFYHKLRLLKSYSFLNKLAFSKIMKKYDKVTSRDASKSYLAMVEASYVGSNADVERLVERVEATFIKHFTNSNRSKGMSILRHKPKRERHSVSVLTGFLAGVTAALVVALILIIRARRLVEKEGAEKYMQTMFPLYSFFVFIVIHIVLYALNIYFWRKYKVNYAFILGFKQGTEQGYREVLLLAFGLSTLSAACVLSNLDMEMDPETKGAKALTELLPLMVLLFVIAVLFCPFNIVYRSSRYFFLKSLFHSFAAPLYKVTLPDFIVADQLTSQAQAFRSIEFYICYYGWGGYKTRENTCMTSQTYKTFYYIAGFYPFFIRFLQCVRRLVEEKDMFHFYNALKYFSTCVAVCVRTAYGINKKHEWMIAAWVTSVISGIAVTYWDIVYDWGLLQRRSKNAWLRDKLLVPYKSVYFIAIVENAILRFAWFQTVLDLNISSSQNESLIALFAILEILRRGIWNFFRLENEQLYNAGKYRAFKSVPLPFNYNEDADDKEE</sequence>
<dbReference type="AlphaFoldDB" id="A0A7N0UKC7"/>
<dbReference type="PROSITE" id="PS51380">
    <property type="entry name" value="EXS"/>
    <property type="match status" value="1"/>
</dbReference>
<evidence type="ECO:0000256" key="9">
    <source>
        <dbReference type="ARBA" id="ARBA00043939"/>
    </source>
</evidence>
<dbReference type="Proteomes" id="UP000594263">
    <property type="component" value="Unplaced"/>
</dbReference>
<dbReference type="InterPro" id="IPR004331">
    <property type="entry name" value="SPX_dom"/>
</dbReference>
<reference evidence="14" key="1">
    <citation type="submission" date="2021-01" db="UniProtKB">
        <authorList>
            <consortium name="EnsemblPlants"/>
        </authorList>
    </citation>
    <scope>IDENTIFICATION</scope>
</reference>
<keyword evidence="3" id="KW-0813">Transport</keyword>
<feature type="compositionally biased region" description="Pro residues" evidence="10">
    <location>
        <begin position="87"/>
        <end position="97"/>
    </location>
</feature>
<evidence type="ECO:0000256" key="4">
    <source>
        <dbReference type="ARBA" id="ARBA00022475"/>
    </source>
</evidence>
<dbReference type="Pfam" id="PF03105">
    <property type="entry name" value="SPX"/>
    <property type="match status" value="1"/>
</dbReference>
<comment type="function">
    <text evidence="9">May transport inorganic phosphate (Pi).</text>
</comment>
<feature type="transmembrane region" description="Helical" evidence="11">
    <location>
        <begin position="463"/>
        <end position="483"/>
    </location>
</feature>
<accession>A0A7N0UKC7</accession>
<feature type="region of interest" description="Disordered" evidence="10">
    <location>
        <begin position="208"/>
        <end position="228"/>
    </location>
</feature>
<keyword evidence="15" id="KW-1185">Reference proteome</keyword>
<dbReference type="EnsemblPlants" id="Kaladp0071s0083.1.v1.1">
    <property type="protein sequence ID" value="Kaladp0071s0083.1.v1.1"/>
    <property type="gene ID" value="Kaladp0071s0083.v1.1"/>
</dbReference>
<evidence type="ECO:0000256" key="6">
    <source>
        <dbReference type="ARBA" id="ARBA00022692"/>
    </source>
</evidence>
<evidence type="ECO:0000313" key="15">
    <source>
        <dbReference type="Proteomes" id="UP000594263"/>
    </source>
</evidence>
<dbReference type="Gramene" id="Kaladp0071s0083.1.v1.1">
    <property type="protein sequence ID" value="Kaladp0071s0083.1.v1.1"/>
    <property type="gene ID" value="Kaladp0071s0083.v1.1"/>
</dbReference>
<feature type="transmembrane region" description="Helical" evidence="11">
    <location>
        <begin position="624"/>
        <end position="645"/>
    </location>
</feature>
<evidence type="ECO:0000313" key="14">
    <source>
        <dbReference type="EnsemblPlants" id="Kaladp0071s0083.1.v1.1"/>
    </source>
</evidence>
<evidence type="ECO:0000259" key="13">
    <source>
        <dbReference type="PROSITE" id="PS51382"/>
    </source>
</evidence>
<evidence type="ECO:0000256" key="10">
    <source>
        <dbReference type="SAM" id="MobiDB-lite"/>
    </source>
</evidence>
<keyword evidence="4" id="KW-1003">Cell membrane</keyword>
<dbReference type="GO" id="GO:0016036">
    <property type="term" value="P:cellular response to phosphate starvation"/>
    <property type="evidence" value="ECO:0007669"/>
    <property type="project" value="TreeGrafter"/>
</dbReference>
<feature type="transmembrane region" description="Helical" evidence="11">
    <location>
        <begin position="422"/>
        <end position="443"/>
    </location>
</feature>
<feature type="transmembrane region" description="Helical" evidence="11">
    <location>
        <begin position="651"/>
        <end position="677"/>
    </location>
</feature>
<dbReference type="GO" id="GO:0005886">
    <property type="term" value="C:plasma membrane"/>
    <property type="evidence" value="ECO:0007669"/>
    <property type="project" value="UniProtKB-SubCell"/>
</dbReference>
<dbReference type="PROSITE" id="PS51382">
    <property type="entry name" value="SPX"/>
    <property type="match status" value="1"/>
</dbReference>
<organism evidence="14 15">
    <name type="scientific">Kalanchoe fedtschenkoi</name>
    <name type="common">Lavender scallops</name>
    <name type="synonym">South American air plant</name>
    <dbReference type="NCBI Taxonomy" id="63787"/>
    <lineage>
        <taxon>Eukaryota</taxon>
        <taxon>Viridiplantae</taxon>
        <taxon>Streptophyta</taxon>
        <taxon>Embryophyta</taxon>
        <taxon>Tracheophyta</taxon>
        <taxon>Spermatophyta</taxon>
        <taxon>Magnoliopsida</taxon>
        <taxon>eudicotyledons</taxon>
        <taxon>Gunneridae</taxon>
        <taxon>Pentapetalae</taxon>
        <taxon>Saxifragales</taxon>
        <taxon>Crassulaceae</taxon>
        <taxon>Kalanchoe</taxon>
    </lineage>
</organism>